<protein>
    <submittedName>
        <fullName evidence="1">Uncharacterized protein</fullName>
    </submittedName>
</protein>
<comment type="caution">
    <text evidence="1">The sequence shown here is derived from an EMBL/GenBank/DDBJ whole genome shotgun (WGS) entry which is preliminary data.</text>
</comment>
<sequence length="78" mass="8765">MLMHVPHIAQEKVTLVSYPFLQVMTGILRKLSRRFFKRKFAKLGDAEGCLAIAIKFVLNTNVGCRSKRAASAIICEAR</sequence>
<dbReference type="Proteomes" id="UP000319949">
    <property type="component" value="Unassembled WGS sequence"/>
</dbReference>
<keyword evidence="2" id="KW-1185">Reference proteome</keyword>
<dbReference type="AlphaFoldDB" id="A0A560ED51"/>
<gene>
    <name evidence="1" type="ORF">FBZ96_1011124</name>
</gene>
<proteinExistence type="predicted"/>
<dbReference type="EMBL" id="VITK01000001">
    <property type="protein sequence ID" value="TWB07303.1"/>
    <property type="molecule type" value="Genomic_DNA"/>
</dbReference>
<evidence type="ECO:0000313" key="2">
    <source>
        <dbReference type="Proteomes" id="UP000319949"/>
    </source>
</evidence>
<accession>A0A560ED51</accession>
<name>A0A560ED51_9BRAD</name>
<evidence type="ECO:0000313" key="1">
    <source>
        <dbReference type="EMBL" id="TWB07303.1"/>
    </source>
</evidence>
<reference evidence="1 2" key="1">
    <citation type="submission" date="2019-06" db="EMBL/GenBank/DDBJ databases">
        <title>Genomic Encyclopedia of Type Strains, Phase IV (KMG-V): Genome sequencing to study the core and pangenomes of soil and plant-associated prokaryotes.</title>
        <authorList>
            <person name="Whitman W."/>
        </authorList>
    </citation>
    <scope>NUCLEOTIDE SEQUENCE [LARGE SCALE GENOMIC DNA]</scope>
    <source>
        <strain evidence="1 2">BR 510</strain>
    </source>
</reference>
<organism evidence="1 2">
    <name type="scientific">Bradyrhizobium stylosanthis</name>
    <dbReference type="NCBI Taxonomy" id="1803665"/>
    <lineage>
        <taxon>Bacteria</taxon>
        <taxon>Pseudomonadati</taxon>
        <taxon>Pseudomonadota</taxon>
        <taxon>Alphaproteobacteria</taxon>
        <taxon>Hyphomicrobiales</taxon>
        <taxon>Nitrobacteraceae</taxon>
        <taxon>Bradyrhizobium</taxon>
    </lineage>
</organism>